<dbReference type="InterPro" id="IPR001054">
    <property type="entry name" value="A/G_cyclase"/>
</dbReference>
<evidence type="ECO:0000256" key="3">
    <source>
        <dbReference type="ARBA" id="ARBA00022692"/>
    </source>
</evidence>
<dbReference type="EMBL" id="FRBW01000003">
    <property type="protein sequence ID" value="SHM66568.1"/>
    <property type="molecule type" value="Genomic_DNA"/>
</dbReference>
<keyword evidence="9" id="KW-1185">Reference proteome</keyword>
<gene>
    <name evidence="8" type="ORF">SAMN05444272_2909</name>
</gene>
<dbReference type="RefSeq" id="WP_073014045.1">
    <property type="nucleotide sequence ID" value="NZ_FRBW01000003.1"/>
</dbReference>
<reference evidence="8 9" key="1">
    <citation type="submission" date="2016-11" db="EMBL/GenBank/DDBJ databases">
        <authorList>
            <person name="Jaros S."/>
            <person name="Januszkiewicz K."/>
            <person name="Wedrychowicz H."/>
        </authorList>
    </citation>
    <scope>NUCLEOTIDE SEQUENCE [LARGE SCALE GENOMIC DNA]</scope>
    <source>
        <strain evidence="8 9">DSM 22153</strain>
    </source>
</reference>
<dbReference type="Pfam" id="PF02743">
    <property type="entry name" value="dCache_1"/>
    <property type="match status" value="1"/>
</dbReference>
<dbReference type="SUPFAM" id="SSF55073">
    <property type="entry name" value="Nucleotide cyclase"/>
    <property type="match status" value="1"/>
</dbReference>
<dbReference type="CDD" id="cd12913">
    <property type="entry name" value="PDC1_MCP_like"/>
    <property type="match status" value="1"/>
</dbReference>
<proteinExistence type="predicted"/>
<dbReference type="PANTHER" id="PTHR43081:SF1">
    <property type="entry name" value="ADENYLATE CYCLASE, TERMINAL-DIFFERENTIATION SPECIFIC"/>
    <property type="match status" value="1"/>
</dbReference>
<dbReference type="Gene3D" id="6.10.340.10">
    <property type="match status" value="1"/>
</dbReference>
<dbReference type="Proteomes" id="UP000186002">
    <property type="component" value="Unassembled WGS sequence"/>
</dbReference>
<keyword evidence="2" id="KW-1003">Cell membrane</keyword>
<dbReference type="GO" id="GO:0006171">
    <property type="term" value="P:cAMP biosynthetic process"/>
    <property type="evidence" value="ECO:0007669"/>
    <property type="project" value="TreeGrafter"/>
</dbReference>
<evidence type="ECO:0000256" key="5">
    <source>
        <dbReference type="ARBA" id="ARBA00023136"/>
    </source>
</evidence>
<dbReference type="OrthoDB" id="9789782at2"/>
<evidence type="ECO:0000313" key="8">
    <source>
        <dbReference type="EMBL" id="SHM66568.1"/>
    </source>
</evidence>
<keyword evidence="3 6" id="KW-0812">Transmembrane</keyword>
<evidence type="ECO:0000256" key="2">
    <source>
        <dbReference type="ARBA" id="ARBA00022475"/>
    </source>
</evidence>
<organism evidence="8 9">
    <name type="scientific">Roseibium suaedae</name>
    <dbReference type="NCBI Taxonomy" id="735517"/>
    <lineage>
        <taxon>Bacteria</taxon>
        <taxon>Pseudomonadati</taxon>
        <taxon>Pseudomonadota</taxon>
        <taxon>Alphaproteobacteria</taxon>
        <taxon>Hyphomicrobiales</taxon>
        <taxon>Stappiaceae</taxon>
        <taxon>Roseibium</taxon>
    </lineage>
</organism>
<dbReference type="SMART" id="SM00044">
    <property type="entry name" value="CYCc"/>
    <property type="match status" value="1"/>
</dbReference>
<dbReference type="PANTHER" id="PTHR43081">
    <property type="entry name" value="ADENYLATE CYCLASE, TERMINAL-DIFFERENTIATION SPECIFIC-RELATED"/>
    <property type="match status" value="1"/>
</dbReference>
<dbReference type="InterPro" id="IPR050697">
    <property type="entry name" value="Adenylyl/Guanylyl_Cyclase_3/4"/>
</dbReference>
<dbReference type="GO" id="GO:0004016">
    <property type="term" value="F:adenylate cyclase activity"/>
    <property type="evidence" value="ECO:0007669"/>
    <property type="project" value="UniProtKB-ARBA"/>
</dbReference>
<comment type="subcellular location">
    <subcellularLocation>
        <location evidence="1">Cell membrane</location>
        <topology evidence="1">Multi-pass membrane protein</topology>
    </subcellularLocation>
</comment>
<evidence type="ECO:0000256" key="6">
    <source>
        <dbReference type="SAM" id="Phobius"/>
    </source>
</evidence>
<accession>A0A1M7KM90</accession>
<dbReference type="PROSITE" id="PS50125">
    <property type="entry name" value="GUANYLATE_CYCLASE_2"/>
    <property type="match status" value="1"/>
</dbReference>
<dbReference type="GO" id="GO:0035556">
    <property type="term" value="P:intracellular signal transduction"/>
    <property type="evidence" value="ECO:0007669"/>
    <property type="project" value="InterPro"/>
</dbReference>
<sequence>MRNPSLKSVILTLFLILTLPVFIGVIAFNYLSSESIARSDSLKRLEQHQSNAADSVENLFREVSASVETMASAGRVQPDLFEGTSSLDFLATVARGTPDVLSAYVGLEQDGTFLQARTMLPGQSIHDAPLPEGTTFAHRWIVPDGNGAFDETYEFLNADNQVTGRSQADSTYDPRKRLWYEVTKAADRLTISDPDLFATLSLVGFTIAAPIYWNEQFSGIVAIDLTLDGLSSYLAERRVSPNSVSFILDSHGNIIANSQERTVSQKIGDRLRLTHISEWADKMVGIIYSQREIQDRGAQSYFVQQEGRDYVASLKPIESVAHKDWQIFVIAPMDDFNAEIKLNNRRMLLIGLGATALQILIIWMLARKLSTPLERLVSSVENIRDLRQETVNDLPRTRVREIQMLSSAVETLDTAIRSFASFVPVSLVRDLLKSEQKLEIGGSSRFLTIFFSDIEGFSDLSEKIPSKELVQRVSDYLNIATKSVNREAGTIDKFIGDGVMAFWGAPTVMEDHARRACLAALHIQHAVGKLNADVVAAGGNPLRVRIGIHSDAVIVGNIGSSERMSYTVLGDGVNIASRLEALNKTYGTNICLSHSVYKEAGDSFCVRPIGDVRVKGRRASITVYELLGAYGQGAEYEPDEATLQLADSSRAAFERRLAGDEDGAIALYRQILEDYPNDPVARTVLAEMSSADQTTTSLA</sequence>
<evidence type="ECO:0000256" key="1">
    <source>
        <dbReference type="ARBA" id="ARBA00004651"/>
    </source>
</evidence>
<feature type="domain" description="Guanylate cyclase" evidence="7">
    <location>
        <begin position="448"/>
        <end position="580"/>
    </location>
</feature>
<dbReference type="InterPro" id="IPR033479">
    <property type="entry name" value="dCache_1"/>
</dbReference>
<keyword evidence="4 6" id="KW-1133">Transmembrane helix</keyword>
<dbReference type="AlphaFoldDB" id="A0A1M7KM90"/>
<feature type="transmembrane region" description="Helical" evidence="6">
    <location>
        <begin position="347"/>
        <end position="366"/>
    </location>
</feature>
<evidence type="ECO:0000259" key="7">
    <source>
        <dbReference type="PROSITE" id="PS50125"/>
    </source>
</evidence>
<dbReference type="STRING" id="735517.SAMN05444272_2909"/>
<keyword evidence="5 6" id="KW-0472">Membrane</keyword>
<evidence type="ECO:0000313" key="9">
    <source>
        <dbReference type="Proteomes" id="UP000186002"/>
    </source>
</evidence>
<evidence type="ECO:0000256" key="4">
    <source>
        <dbReference type="ARBA" id="ARBA00022989"/>
    </source>
</evidence>
<dbReference type="Gene3D" id="3.30.70.1230">
    <property type="entry name" value="Nucleotide cyclase"/>
    <property type="match status" value="1"/>
</dbReference>
<protein>
    <submittedName>
        <fullName evidence="8">Adenylate cyclase</fullName>
    </submittedName>
</protein>
<dbReference type="Pfam" id="PF00211">
    <property type="entry name" value="Guanylate_cyc"/>
    <property type="match status" value="1"/>
</dbReference>
<dbReference type="Gene3D" id="3.30.450.20">
    <property type="entry name" value="PAS domain"/>
    <property type="match status" value="2"/>
</dbReference>
<dbReference type="CDD" id="cd07302">
    <property type="entry name" value="CHD"/>
    <property type="match status" value="1"/>
</dbReference>
<name>A0A1M7KM90_9HYPH</name>
<dbReference type="InterPro" id="IPR029787">
    <property type="entry name" value="Nucleotide_cyclase"/>
</dbReference>
<dbReference type="GO" id="GO:0005886">
    <property type="term" value="C:plasma membrane"/>
    <property type="evidence" value="ECO:0007669"/>
    <property type="project" value="UniProtKB-SubCell"/>
</dbReference>
<feature type="transmembrane region" description="Helical" evidence="6">
    <location>
        <begin position="6"/>
        <end position="31"/>
    </location>
</feature>